<dbReference type="RefSeq" id="XP_003171536.1">
    <property type="nucleotide sequence ID" value="XM_003171488.1"/>
</dbReference>
<sequence length="485" mass="53778">MSFDFDSYFKRLDPLNRWTVERLTGGLVNLTVRATKNRTGSDENEGFNKPGRFKGYQSLILKYAPPFVASVGETAPFDQIRQNVEKNALTLFSEPDGPLVSILTETSIRVPSLVFHDVESNVLVLEDLGLLPPLSDLLSISWIPSRYPGWPSLSGSYFLEDCSLCLSIGEEFGHFFASIHSRKTLDLIKSYGCDPKLTQFENGSMKEVVREAAVSTMRQHLVQFDCSEAEKLSQAVEEDFERLEVWDGEQCFNVGDLWPGGVLIEDLPLRLLGDKRTREPPKLPKLGVIDFEFSGPGRGVNGDMAQLLAHLHLYHLAWDNCGERFKPIQDGVLSLIEGICSSYARHSRSIGAPWQLYPSGSSCSESPRKPLQTSLPPPASSHAAQMFRSSLILHGREMVNNAVEVDWSKYCMKEPGNDTDITDKGTNNKGSGLTERMINTGVQCLQLAGNSIESFVEADNWGQVCSSGESSMIASLFIIDRSPLV</sequence>
<dbReference type="EMBL" id="DS989826">
    <property type="protein sequence ID" value="EFR03082.1"/>
    <property type="molecule type" value="Genomic_DNA"/>
</dbReference>
<evidence type="ECO:0008006" key="3">
    <source>
        <dbReference type="Google" id="ProtNLM"/>
    </source>
</evidence>
<protein>
    <recommendedName>
        <fullName evidence="3">Aminoglycoside phosphotransferase domain-containing protein</fullName>
    </recommendedName>
</protein>
<keyword evidence="2" id="KW-1185">Reference proteome</keyword>
<dbReference type="Proteomes" id="UP000002669">
    <property type="component" value="Unassembled WGS sequence"/>
</dbReference>
<dbReference type="AlphaFoldDB" id="E4V0E5"/>
<dbReference type="eggNOG" id="ENOG502SVSU">
    <property type="taxonomic scope" value="Eukaryota"/>
</dbReference>
<dbReference type="OMA" id="VEADNWE"/>
<evidence type="ECO:0000313" key="1">
    <source>
        <dbReference type="EMBL" id="EFR03082.1"/>
    </source>
</evidence>
<gene>
    <name evidence="1" type="ORF">MGYG_06079</name>
</gene>
<dbReference type="SUPFAM" id="SSF56112">
    <property type="entry name" value="Protein kinase-like (PK-like)"/>
    <property type="match status" value="1"/>
</dbReference>
<dbReference type="HOGENOM" id="CLU_040823_0_0_1"/>
<dbReference type="Gene3D" id="3.30.200.20">
    <property type="entry name" value="Phosphorylase Kinase, domain 1"/>
    <property type="match status" value="1"/>
</dbReference>
<proteinExistence type="predicted"/>
<organism evidence="2">
    <name type="scientific">Arthroderma gypseum (strain ATCC MYA-4604 / CBS 118893)</name>
    <name type="common">Microsporum gypseum</name>
    <dbReference type="NCBI Taxonomy" id="535722"/>
    <lineage>
        <taxon>Eukaryota</taxon>
        <taxon>Fungi</taxon>
        <taxon>Dikarya</taxon>
        <taxon>Ascomycota</taxon>
        <taxon>Pezizomycotina</taxon>
        <taxon>Eurotiomycetes</taxon>
        <taxon>Eurotiomycetidae</taxon>
        <taxon>Onygenales</taxon>
        <taxon>Arthrodermataceae</taxon>
        <taxon>Nannizzia</taxon>
    </lineage>
</organism>
<dbReference type="InParanoid" id="E4V0E5"/>
<evidence type="ECO:0000313" key="2">
    <source>
        <dbReference type="Proteomes" id="UP000002669"/>
    </source>
</evidence>
<dbReference type="InterPro" id="IPR011009">
    <property type="entry name" value="Kinase-like_dom_sf"/>
</dbReference>
<dbReference type="VEuPathDB" id="FungiDB:MGYG_06079"/>
<dbReference type="OrthoDB" id="25129at2759"/>
<dbReference type="GeneID" id="10026788"/>
<name>E4V0E5_ARTGP</name>
<reference evidence="2" key="1">
    <citation type="journal article" date="2012" name="MBio">
        <title>Comparative genome analysis of Trichophyton rubrum and related dermatophytes reveals candidate genes involved in infection.</title>
        <authorList>
            <person name="Martinez D.A."/>
            <person name="Oliver B.G."/>
            <person name="Graeser Y."/>
            <person name="Goldberg J.M."/>
            <person name="Li W."/>
            <person name="Martinez-Rossi N.M."/>
            <person name="Monod M."/>
            <person name="Shelest E."/>
            <person name="Barton R.C."/>
            <person name="Birch E."/>
            <person name="Brakhage A.A."/>
            <person name="Chen Z."/>
            <person name="Gurr S.J."/>
            <person name="Heiman D."/>
            <person name="Heitman J."/>
            <person name="Kosti I."/>
            <person name="Rossi A."/>
            <person name="Saif S."/>
            <person name="Samalova M."/>
            <person name="Saunders C.W."/>
            <person name="Shea T."/>
            <person name="Summerbell R.C."/>
            <person name="Xu J."/>
            <person name="Young S."/>
            <person name="Zeng Q."/>
            <person name="Birren B.W."/>
            <person name="Cuomo C.A."/>
            <person name="White T.C."/>
        </authorList>
    </citation>
    <scope>NUCLEOTIDE SEQUENCE [LARGE SCALE GENOMIC DNA]</scope>
    <source>
        <strain evidence="2">ATCC MYA-4604 / CBS 118893</strain>
    </source>
</reference>
<accession>E4V0E5</accession>